<gene>
    <name evidence="8 10" type="primary">dapF</name>
    <name evidence="10" type="ORF">Q3982_05920</name>
</gene>
<feature type="binding site" evidence="8">
    <location>
        <begin position="212"/>
        <end position="213"/>
    </location>
    <ligand>
        <name>substrate</name>
    </ligand>
</feature>
<dbReference type="InterPro" id="IPR001653">
    <property type="entry name" value="DAP_epimerase_DapF"/>
</dbReference>
<keyword evidence="11" id="KW-1185">Reference proteome</keyword>
<dbReference type="EMBL" id="JAUMVS010000112">
    <property type="protein sequence ID" value="MDO4842197.1"/>
    <property type="molecule type" value="Genomic_DNA"/>
</dbReference>
<feature type="active site" evidence="9">
    <location>
        <position position="73"/>
    </location>
</feature>
<evidence type="ECO:0000256" key="9">
    <source>
        <dbReference type="PROSITE-ProRule" id="PRU10125"/>
    </source>
</evidence>
<evidence type="ECO:0000256" key="6">
    <source>
        <dbReference type="ARBA" id="ARBA00023235"/>
    </source>
</evidence>
<feature type="binding site" evidence="8">
    <location>
        <begin position="74"/>
        <end position="75"/>
    </location>
    <ligand>
        <name>substrate</name>
    </ligand>
</feature>
<evidence type="ECO:0000256" key="8">
    <source>
        <dbReference type="HAMAP-Rule" id="MF_00197"/>
    </source>
</evidence>
<feature type="binding site" evidence="8">
    <location>
        <position position="64"/>
    </location>
    <ligand>
        <name>substrate</name>
    </ligand>
</feature>
<comment type="subcellular location">
    <subcellularLocation>
        <location evidence="8">Cytoplasm</location>
    </subcellularLocation>
</comment>
<feature type="binding site" evidence="8">
    <location>
        <position position="194"/>
    </location>
    <ligand>
        <name>substrate</name>
    </ligand>
</feature>
<dbReference type="Pfam" id="PF01678">
    <property type="entry name" value="DAP_epimerase"/>
    <property type="match status" value="2"/>
</dbReference>
<dbReference type="GO" id="GO:0005829">
    <property type="term" value="C:cytosol"/>
    <property type="evidence" value="ECO:0007669"/>
    <property type="project" value="TreeGrafter"/>
</dbReference>
<comment type="similarity">
    <text evidence="2 8">Belongs to the diaminopimelate epimerase family.</text>
</comment>
<organism evidence="10 11">
    <name type="scientific">Phoenicibacter congonensis</name>
    <dbReference type="NCBI Taxonomy" id="1944646"/>
    <lineage>
        <taxon>Bacteria</taxon>
        <taxon>Bacillati</taxon>
        <taxon>Actinomycetota</taxon>
        <taxon>Coriobacteriia</taxon>
        <taxon>Eggerthellales</taxon>
        <taxon>Eggerthellaceae</taxon>
        <taxon>Phoenicibacter</taxon>
    </lineage>
</organism>
<dbReference type="PROSITE" id="PS01326">
    <property type="entry name" value="DAP_EPIMERASE"/>
    <property type="match status" value="1"/>
</dbReference>
<dbReference type="EC" id="5.1.1.7" evidence="3 8"/>
<feature type="active site" description="Proton acceptor" evidence="8">
    <location>
        <position position="221"/>
    </location>
</feature>
<keyword evidence="8" id="KW-0963">Cytoplasm</keyword>
<evidence type="ECO:0000256" key="5">
    <source>
        <dbReference type="ARBA" id="ARBA00023154"/>
    </source>
</evidence>
<comment type="caution">
    <text evidence="8">Lacks conserved residue(s) required for the propagation of feature annotation.</text>
</comment>
<dbReference type="NCBIfam" id="TIGR00652">
    <property type="entry name" value="DapF"/>
    <property type="match status" value="1"/>
</dbReference>
<name>A0AA43RI21_9ACTN</name>
<comment type="function">
    <text evidence="8">Catalyzes the stereoinversion of LL-2,6-diaminopimelate (L,L-DAP) to meso-diaminopimelate (meso-DAP), a precursor of L-lysine and an essential component of the bacterial peptidoglycan.</text>
</comment>
<feature type="binding site" evidence="8">
    <location>
        <position position="13"/>
    </location>
    <ligand>
        <name>substrate</name>
    </ligand>
</feature>
<dbReference type="GO" id="GO:0009089">
    <property type="term" value="P:lysine biosynthetic process via diaminopimelate"/>
    <property type="evidence" value="ECO:0007669"/>
    <property type="project" value="UniProtKB-UniRule"/>
</dbReference>
<dbReference type="GO" id="GO:0008837">
    <property type="term" value="F:diaminopimelate epimerase activity"/>
    <property type="evidence" value="ECO:0007669"/>
    <property type="project" value="UniProtKB-UniRule"/>
</dbReference>
<evidence type="ECO:0000256" key="1">
    <source>
        <dbReference type="ARBA" id="ARBA00005196"/>
    </source>
</evidence>
<keyword evidence="5 8" id="KW-0457">Lysine biosynthesis</keyword>
<evidence type="ECO:0000313" key="10">
    <source>
        <dbReference type="EMBL" id="MDO4842197.1"/>
    </source>
</evidence>
<dbReference type="AlphaFoldDB" id="A0AA43RI21"/>
<dbReference type="PANTHER" id="PTHR31689">
    <property type="entry name" value="DIAMINOPIMELATE EPIMERASE, CHLOROPLASTIC"/>
    <property type="match status" value="1"/>
</dbReference>
<evidence type="ECO:0000256" key="7">
    <source>
        <dbReference type="ARBA" id="ARBA00051712"/>
    </source>
</evidence>
<sequence length="281" mass="30766">MQIKFTKMHGCANDYIYINCLDGMPFDPNELAKVMSPRHFSVGADGVVCICASDVADAKMRMFNLDGSEGKMCGNAIRCVGKYLYDNGICQKEEITIETLSGIKTLALHVEDGAVASVTVQMGQATFEPKLIPIDDTEPAILKEIEVAGKTWKTTAVSMGNPHSVIVTEGIDALDLEKIGPEFENLPYFPERVNTEFIEVVDRRHIKMRVWERGSGETYACGTGACGSVAACVKNGFLDANEQVAVDLIGGTLYIKCCDNFDIEMTGPAKKVYEGIFEYEN</sequence>
<evidence type="ECO:0000256" key="2">
    <source>
        <dbReference type="ARBA" id="ARBA00010219"/>
    </source>
</evidence>
<comment type="catalytic activity">
    <reaction evidence="7 8">
        <text>(2S,6S)-2,6-diaminopimelate = meso-2,6-diaminopimelate</text>
        <dbReference type="Rhea" id="RHEA:15393"/>
        <dbReference type="ChEBI" id="CHEBI:57609"/>
        <dbReference type="ChEBI" id="CHEBI:57791"/>
        <dbReference type="EC" id="5.1.1.7"/>
    </reaction>
</comment>
<comment type="subunit">
    <text evidence="8">Homodimer.</text>
</comment>
<dbReference type="PANTHER" id="PTHR31689:SF0">
    <property type="entry name" value="DIAMINOPIMELATE EPIMERASE"/>
    <property type="match status" value="1"/>
</dbReference>
<evidence type="ECO:0000256" key="3">
    <source>
        <dbReference type="ARBA" id="ARBA00013080"/>
    </source>
</evidence>
<dbReference type="HAMAP" id="MF_00197">
    <property type="entry name" value="DAP_epimerase"/>
    <property type="match status" value="1"/>
</dbReference>
<feature type="site" description="Could be important to modulate the pK values of the two catalytic cysteine residues" evidence="8">
    <location>
        <position position="163"/>
    </location>
</feature>
<feature type="binding site" evidence="8">
    <location>
        <begin position="222"/>
        <end position="223"/>
    </location>
    <ligand>
        <name>substrate</name>
    </ligand>
</feature>
<feature type="active site" description="Proton donor" evidence="8">
    <location>
        <position position="73"/>
    </location>
</feature>
<dbReference type="Gene3D" id="3.10.310.10">
    <property type="entry name" value="Diaminopimelate Epimerase, Chain A, domain 1"/>
    <property type="match status" value="2"/>
</dbReference>
<proteinExistence type="inferred from homology"/>
<accession>A0AA43RI21</accession>
<reference evidence="10" key="1">
    <citation type="submission" date="2023-07" db="EMBL/GenBank/DDBJ databases">
        <title>Between Cages and Wild: Unraveling the Impact of Captivity on Animal Microbiomes and Antimicrobial Resistance.</title>
        <authorList>
            <person name="Schmartz G.P."/>
            <person name="Rehner J."/>
            <person name="Schuff M.J."/>
            <person name="Becker S.L."/>
            <person name="Kravczyk M."/>
            <person name="Gurevich A."/>
            <person name="Francke R."/>
            <person name="Mueller R."/>
            <person name="Keller V."/>
            <person name="Keller A."/>
        </authorList>
    </citation>
    <scope>NUCLEOTIDE SEQUENCE</scope>
    <source>
        <strain evidence="10">S12M_St_49</strain>
    </source>
</reference>
<dbReference type="Proteomes" id="UP001168575">
    <property type="component" value="Unassembled WGS sequence"/>
</dbReference>
<feature type="binding site" evidence="8">
    <location>
        <position position="161"/>
    </location>
    <ligand>
        <name>substrate</name>
    </ligand>
</feature>
<comment type="pathway">
    <text evidence="1 8">Amino-acid biosynthesis; L-lysine biosynthesis via DAP pathway; DL-2,6-diaminopimelate from LL-2,6-diaminopimelate: step 1/1.</text>
</comment>
<feature type="site" description="Could be important to modulate the pK values of the two catalytic cysteine residues" evidence="8">
    <location>
        <position position="212"/>
    </location>
</feature>
<comment type="caution">
    <text evidence="10">The sequence shown here is derived from an EMBL/GenBank/DDBJ whole genome shotgun (WGS) entry which is preliminary data.</text>
</comment>
<dbReference type="InterPro" id="IPR018510">
    <property type="entry name" value="DAP_epimerase_AS"/>
</dbReference>
<keyword evidence="4 8" id="KW-0028">Amino-acid biosynthesis</keyword>
<protein>
    <recommendedName>
        <fullName evidence="3 8">Diaminopimelate epimerase</fullName>
        <shortName evidence="8">DAP epimerase</shortName>
        <ecNumber evidence="3 8">5.1.1.7</ecNumber>
    </recommendedName>
    <alternativeName>
        <fullName evidence="8">PLP-independent amino acid racemase</fullName>
    </alternativeName>
</protein>
<dbReference type="SUPFAM" id="SSF54506">
    <property type="entry name" value="Diaminopimelate epimerase-like"/>
    <property type="match status" value="2"/>
</dbReference>
<keyword evidence="6 8" id="KW-0413">Isomerase</keyword>
<evidence type="ECO:0000256" key="4">
    <source>
        <dbReference type="ARBA" id="ARBA00022605"/>
    </source>
</evidence>
<evidence type="ECO:0000313" key="11">
    <source>
        <dbReference type="Proteomes" id="UP001168575"/>
    </source>
</evidence>